<dbReference type="InterPro" id="IPR008964">
    <property type="entry name" value="Invasin/intimin_cell_adhesion"/>
</dbReference>
<dbReference type="SUPFAM" id="SSF51126">
    <property type="entry name" value="Pectin lyase-like"/>
    <property type="match status" value="1"/>
</dbReference>
<dbReference type="EMBL" id="BAABJQ010000002">
    <property type="protein sequence ID" value="GAA5179657.1"/>
    <property type="molecule type" value="Genomic_DNA"/>
</dbReference>
<dbReference type="InterPro" id="IPR008979">
    <property type="entry name" value="Galactose-bd-like_sf"/>
</dbReference>
<dbReference type="Gene3D" id="2.60.40.1080">
    <property type="match status" value="2"/>
</dbReference>
<proteinExistence type="predicted"/>
<dbReference type="InterPro" id="IPR011050">
    <property type="entry name" value="Pectin_lyase_fold/virulence"/>
</dbReference>
<dbReference type="Gene3D" id="2.60.120.200">
    <property type="match status" value="1"/>
</dbReference>
<dbReference type="InterPro" id="IPR006311">
    <property type="entry name" value="TAT_signal"/>
</dbReference>
<evidence type="ECO:0000313" key="3">
    <source>
        <dbReference type="Proteomes" id="UP001501570"/>
    </source>
</evidence>
<dbReference type="InterPro" id="IPR012334">
    <property type="entry name" value="Pectin_lyas_fold"/>
</dbReference>
<dbReference type="InterPro" id="IPR013320">
    <property type="entry name" value="ConA-like_dom_sf"/>
</dbReference>
<accession>A0ABP9RMS9</accession>
<reference evidence="3" key="1">
    <citation type="journal article" date="2019" name="Int. J. Syst. Evol. Microbiol.">
        <title>The Global Catalogue of Microorganisms (GCM) 10K type strain sequencing project: providing services to taxonomists for standard genome sequencing and annotation.</title>
        <authorList>
            <consortium name="The Broad Institute Genomics Platform"/>
            <consortium name="The Broad Institute Genome Sequencing Center for Infectious Disease"/>
            <person name="Wu L."/>
            <person name="Ma J."/>
        </authorList>
    </citation>
    <scope>NUCLEOTIDE SEQUENCE [LARGE SCALE GENOMIC DNA]</scope>
    <source>
        <strain evidence="3">JCM 18304</strain>
    </source>
</reference>
<evidence type="ECO:0000259" key="1">
    <source>
        <dbReference type="SMART" id="SM00635"/>
    </source>
</evidence>
<dbReference type="PANTHER" id="PTHR36453:SF1">
    <property type="entry name" value="RIGHT HANDED BETA HELIX DOMAIN-CONTAINING PROTEIN"/>
    <property type="match status" value="1"/>
</dbReference>
<dbReference type="RefSeq" id="WP_345626540.1">
    <property type="nucleotide sequence ID" value="NZ_BAABJQ010000002.1"/>
</dbReference>
<gene>
    <name evidence="2" type="ORF">GCM10023322_10260</name>
</gene>
<dbReference type="SUPFAM" id="SSF49373">
    <property type="entry name" value="Invasin/intimin cell-adhesion fragments"/>
    <property type="match status" value="2"/>
</dbReference>
<dbReference type="InterPro" id="IPR006626">
    <property type="entry name" value="PbH1"/>
</dbReference>
<sequence>MSPGISRRDLLRDVGLAAVAAGAVGIIPSQAAQAHAGATTFYVAVGGNDAWSGHLADPNGHGTDGPFATLARARDAVRALKSGGPLTGPVDIVIRRGTYYLNETLELTPDDSGTQRCPVTWRAADGEHVTISGGRPITGTWSAEADGVYSTTIANPWAFRTLFVDGRRATLARYPNPDPDNPGAGYLYNGGQNPNLILAGLAQGGDYVTYRLTVAAAGDYDLWLGWATTETAMQQYLTLAVDGQPAIPLSPITASGGFRTVAYSRATAGLSLSAGTHQIRLNNVSPPGEDHRAHLDALVLTTDPAFAPTGAQLPPPAPGEQRVIVQAEDDTVRIAGYSSIRFQKFSVTDTPSSLTTLYPDPSRVKPSWKDDPQALVDVVSVLQYFNEQCPISDIDATTGAITVTRTNTEAFQTSNYFFVSGVRAELDTPGEFYLDPTTGRLDYLPLPGQDPSTSVFLAPRLDRLVNLTGDATGTARVQWVRFHGLTFSHTTAARDYPSYRSPTDAAIQLDCAWHCTIDRCHITAVDGYGIWLHLDSCQNTISDNEIDDTGVGGVLLSAASLDYGIVYDPRPEVANYAPLRNSFVRNHIHHGGMVRVVAAGFNLGSRPESTALSAGNLIAFNHVHDMPRQGVFAFRNQGGNIIAYNNLHDLVTATADAGAINFAVMTNLAAANLVRNNVVDHVPGLFRFGEANINPYGFGLYIDQNTSNSWSENNLVTGASYSMFVDGGAHNVLFNSIAADPGQLWYADVAGILRDNRSIRNVVANTTTGVPSAAGADSYFLSAAAPFASVLAATPSLIVASDLNVLWNAGPNVVVEPQKTLAAWRARGEDPHSLAADPKFRAPAAGDYRLRPTSPALRLGMRPVDHANVGPTTAGAPAFDITSMAAVHVEAAATRSADGRTATYTPQVSAAGLYRAYARRTSQAIAPQKLAILVDAADGQNRSVYSDWAGPGHNPDPLYGIYLGTYRLDAGGAATVTFFQPGAATPDLPTSVQFIRVARLANSAGGVLWHLTAAARSTRMAAGQTTTLSHRALAGDGTSIGLPGATVRYASDAPAVASVDRNGRVTARGDGVAHLTVTATLHGITVTADPVTVIVGSILWEATLTAERGLLAPGDTGQLTVAGRTDDGGAADLSGATVTYTSSDSEVLTVDTAGLVSAHAVGTATVSASVTLANVTLDAALTLSVATSTTPALWYTFDESTTGNTDALDQGGAPAAGGTFHGAATRTATTPGAGSRAALDLTVAGNNYVAVSASKLDALSPFSLTLWTTLRGDPATFDRFISKGTSFDWQITGGTAGAVESTLSLGAATVRIPTFDASDWQFFAFVAGSTGLTVYRATVDAAVQAVATLPSAVGLPAGEAQELRIGGTSRAASTDRTPPAYLDDLRVYPVVLPVAELERIRTQLLTP</sequence>
<dbReference type="Proteomes" id="UP001501570">
    <property type="component" value="Unassembled WGS sequence"/>
</dbReference>
<dbReference type="Pfam" id="PF02368">
    <property type="entry name" value="Big_2"/>
    <property type="match status" value="1"/>
</dbReference>
<protein>
    <recommendedName>
        <fullName evidence="1">BIG2 domain-containing protein</fullName>
    </recommendedName>
</protein>
<dbReference type="SMART" id="SM00635">
    <property type="entry name" value="BID_2"/>
    <property type="match status" value="2"/>
</dbReference>
<feature type="domain" description="BIG2" evidence="1">
    <location>
        <begin position="1098"/>
        <end position="1182"/>
    </location>
</feature>
<dbReference type="PROSITE" id="PS51318">
    <property type="entry name" value="TAT"/>
    <property type="match status" value="1"/>
</dbReference>
<feature type="domain" description="BIG2" evidence="1">
    <location>
        <begin position="1005"/>
        <end position="1091"/>
    </location>
</feature>
<dbReference type="Gene3D" id="2.160.20.10">
    <property type="entry name" value="Single-stranded right-handed beta-helix, Pectin lyase-like"/>
    <property type="match status" value="2"/>
</dbReference>
<organism evidence="2 3">
    <name type="scientific">Rugosimonospora acidiphila</name>
    <dbReference type="NCBI Taxonomy" id="556531"/>
    <lineage>
        <taxon>Bacteria</taxon>
        <taxon>Bacillati</taxon>
        <taxon>Actinomycetota</taxon>
        <taxon>Actinomycetes</taxon>
        <taxon>Micromonosporales</taxon>
        <taxon>Micromonosporaceae</taxon>
        <taxon>Rugosimonospora</taxon>
    </lineage>
</organism>
<comment type="caution">
    <text evidence="2">The sequence shown here is derived from an EMBL/GenBank/DDBJ whole genome shotgun (WGS) entry which is preliminary data.</text>
</comment>
<dbReference type="SUPFAM" id="SSF49899">
    <property type="entry name" value="Concanavalin A-like lectins/glucanases"/>
    <property type="match status" value="1"/>
</dbReference>
<dbReference type="SMART" id="SM00710">
    <property type="entry name" value="PbH1"/>
    <property type="match status" value="4"/>
</dbReference>
<name>A0ABP9RMS9_9ACTN</name>
<dbReference type="PANTHER" id="PTHR36453">
    <property type="entry name" value="SECRETED PROTEIN-RELATED"/>
    <property type="match status" value="1"/>
</dbReference>
<evidence type="ECO:0000313" key="2">
    <source>
        <dbReference type="EMBL" id="GAA5179657.1"/>
    </source>
</evidence>
<dbReference type="SUPFAM" id="SSF49785">
    <property type="entry name" value="Galactose-binding domain-like"/>
    <property type="match status" value="1"/>
</dbReference>
<keyword evidence="3" id="KW-1185">Reference proteome</keyword>
<dbReference type="InterPro" id="IPR003343">
    <property type="entry name" value="Big_2"/>
</dbReference>